<evidence type="ECO:0000313" key="2">
    <source>
        <dbReference type="EMBL" id="RDU62971.1"/>
    </source>
</evidence>
<accession>A0A3D8IEJ9</accession>
<protein>
    <recommendedName>
        <fullName evidence="4">Periplasmic protein</fullName>
    </recommendedName>
</protein>
<dbReference type="Proteomes" id="UP000256650">
    <property type="component" value="Unassembled WGS sequence"/>
</dbReference>
<gene>
    <name evidence="2" type="ORF">CQA43_04915</name>
</gene>
<organism evidence="2 3">
    <name type="scientific">Helicobacter ganmani</name>
    <dbReference type="NCBI Taxonomy" id="60246"/>
    <lineage>
        <taxon>Bacteria</taxon>
        <taxon>Pseudomonadati</taxon>
        <taxon>Campylobacterota</taxon>
        <taxon>Epsilonproteobacteria</taxon>
        <taxon>Campylobacterales</taxon>
        <taxon>Helicobacteraceae</taxon>
        <taxon>Helicobacter</taxon>
    </lineage>
</organism>
<feature type="chain" id="PRO_5017569695" description="Periplasmic protein" evidence="1">
    <location>
        <begin position="17"/>
        <end position="248"/>
    </location>
</feature>
<comment type="caution">
    <text evidence="2">The sequence shown here is derived from an EMBL/GenBank/DDBJ whole genome shotgun (WGS) entry which is preliminary data.</text>
</comment>
<dbReference type="RefSeq" id="WP_115551505.1">
    <property type="nucleotide sequence ID" value="NZ_CAOOIB010000019.1"/>
</dbReference>
<dbReference type="EMBL" id="NXLS01000004">
    <property type="protein sequence ID" value="RDU62971.1"/>
    <property type="molecule type" value="Genomic_DNA"/>
</dbReference>
<sequence length="248" mass="28775">MAKIIFIVLLALSANAKYPQWLQDSVKVVAEFEQPNRYIPSYVEGYGFVINYNLVLTSAKIVFNKKKADEITLYHTEVLGQPIACLSHAKILALDDNLDLAVLEVERFTDIYCNILPTPNFRELSFQKTYFNLFKKPIQTSLQTLLGENLKISYFSEQDWSEFLRSRIAFRDFLDFSKEEKEKMLGMPLFIENDFLGLKVKEFPNASSESLKVGILTHKEILDFLCKLENETLVFKNKKDLKEFCKQP</sequence>
<evidence type="ECO:0000256" key="1">
    <source>
        <dbReference type="SAM" id="SignalP"/>
    </source>
</evidence>
<proteinExistence type="predicted"/>
<dbReference type="GeneID" id="82535626"/>
<evidence type="ECO:0000313" key="3">
    <source>
        <dbReference type="Proteomes" id="UP000256650"/>
    </source>
</evidence>
<dbReference type="AlphaFoldDB" id="A0A3D8IEJ9"/>
<keyword evidence="3" id="KW-1185">Reference proteome</keyword>
<evidence type="ECO:0008006" key="4">
    <source>
        <dbReference type="Google" id="ProtNLM"/>
    </source>
</evidence>
<keyword evidence="1" id="KW-0732">Signal</keyword>
<dbReference type="OrthoDB" id="5328014at2"/>
<reference evidence="2 3" key="1">
    <citation type="submission" date="2018-04" db="EMBL/GenBank/DDBJ databases">
        <title>Novel Campyloabacter and Helicobacter Species and Strains.</title>
        <authorList>
            <person name="Mannion A.J."/>
            <person name="Shen Z."/>
            <person name="Fox J.G."/>
        </authorList>
    </citation>
    <scope>NUCLEOTIDE SEQUENCE [LARGE SCALE GENOMIC DNA]</scope>
    <source>
        <strain evidence="2 3">MIT 99-5101</strain>
    </source>
</reference>
<dbReference type="SUPFAM" id="SSF50494">
    <property type="entry name" value="Trypsin-like serine proteases"/>
    <property type="match status" value="1"/>
</dbReference>
<feature type="signal peptide" evidence="1">
    <location>
        <begin position="1"/>
        <end position="16"/>
    </location>
</feature>
<dbReference type="InterPro" id="IPR009003">
    <property type="entry name" value="Peptidase_S1_PA"/>
</dbReference>
<name>A0A3D8IEJ9_9HELI</name>